<dbReference type="InterPro" id="IPR050833">
    <property type="entry name" value="Poly_Biosynth_Transport"/>
</dbReference>
<keyword evidence="5 7" id="KW-1133">Transmembrane helix</keyword>
<dbReference type="EMBL" id="UAUU01000009">
    <property type="protein sequence ID" value="SPZ87655.1"/>
    <property type="molecule type" value="Genomic_DNA"/>
</dbReference>
<feature type="transmembrane region" description="Helical" evidence="7">
    <location>
        <begin position="325"/>
        <end position="348"/>
    </location>
</feature>
<evidence type="ECO:0000256" key="1">
    <source>
        <dbReference type="ARBA" id="ARBA00004651"/>
    </source>
</evidence>
<evidence type="ECO:0000313" key="11">
    <source>
        <dbReference type="Proteomes" id="UP000432350"/>
    </source>
</evidence>
<proteinExistence type="inferred from homology"/>
<keyword evidence="4 7" id="KW-0812">Transmembrane</keyword>
<feature type="transmembrane region" description="Helical" evidence="7">
    <location>
        <begin position="177"/>
        <end position="197"/>
    </location>
</feature>
<reference evidence="9 11" key="2">
    <citation type="submission" date="2019-10" db="EMBL/GenBank/DDBJ databases">
        <authorList>
            <person name="Karimi E."/>
        </authorList>
    </citation>
    <scope>NUCLEOTIDE SEQUENCE [LARGE SCALE GENOMIC DNA]</scope>
    <source>
        <strain evidence="9">Sphingobacterium sp. 8BC</strain>
    </source>
</reference>
<dbReference type="PANTHER" id="PTHR30250">
    <property type="entry name" value="PST FAMILY PREDICTED COLANIC ACID TRANSPORTER"/>
    <property type="match status" value="1"/>
</dbReference>
<accession>A0A654ASU9</accession>
<evidence type="ECO:0000256" key="6">
    <source>
        <dbReference type="ARBA" id="ARBA00023136"/>
    </source>
</evidence>
<protein>
    <submittedName>
        <fullName evidence="8 9">Lipopolysaccharide biosynthesis protein</fullName>
    </submittedName>
</protein>
<feature type="transmembrane region" description="Helical" evidence="7">
    <location>
        <begin position="294"/>
        <end position="313"/>
    </location>
</feature>
<dbReference type="AlphaFoldDB" id="A0A2X2JJV6"/>
<dbReference type="Pfam" id="PF13440">
    <property type="entry name" value="Polysacc_synt_3"/>
    <property type="match status" value="1"/>
</dbReference>
<dbReference type="Proteomes" id="UP000251241">
    <property type="component" value="Unassembled WGS sequence"/>
</dbReference>
<reference evidence="8 10" key="1">
    <citation type="submission" date="2018-06" db="EMBL/GenBank/DDBJ databases">
        <authorList>
            <consortium name="Pathogen Informatics"/>
            <person name="Doyle S."/>
        </authorList>
    </citation>
    <scope>NUCLEOTIDE SEQUENCE [LARGE SCALE GENOMIC DNA]</scope>
    <source>
        <strain evidence="8 10">NCTC11343</strain>
    </source>
</reference>
<dbReference type="GeneID" id="97182936"/>
<evidence type="ECO:0000256" key="3">
    <source>
        <dbReference type="ARBA" id="ARBA00022475"/>
    </source>
</evidence>
<evidence type="ECO:0000256" key="2">
    <source>
        <dbReference type="ARBA" id="ARBA00007430"/>
    </source>
</evidence>
<keyword evidence="3" id="KW-1003">Cell membrane</keyword>
<feature type="transmembrane region" description="Helical" evidence="7">
    <location>
        <begin position="152"/>
        <end position="171"/>
    </location>
</feature>
<feature type="transmembrane region" description="Helical" evidence="7">
    <location>
        <begin position="18"/>
        <end position="38"/>
    </location>
</feature>
<dbReference type="EMBL" id="CABWMV010000007">
    <property type="protein sequence ID" value="VXC69900.1"/>
    <property type="molecule type" value="Genomic_DNA"/>
</dbReference>
<evidence type="ECO:0000256" key="5">
    <source>
        <dbReference type="ARBA" id="ARBA00022989"/>
    </source>
</evidence>
<feature type="transmembrane region" description="Helical" evidence="7">
    <location>
        <begin position="384"/>
        <end position="404"/>
    </location>
</feature>
<dbReference type="Proteomes" id="UP000432350">
    <property type="component" value="Unassembled WGS sequence"/>
</dbReference>
<feature type="transmembrane region" description="Helical" evidence="7">
    <location>
        <begin position="360"/>
        <end position="378"/>
    </location>
</feature>
<organism evidence="8 10">
    <name type="scientific">Sphingobacterium multivorum</name>
    <dbReference type="NCBI Taxonomy" id="28454"/>
    <lineage>
        <taxon>Bacteria</taxon>
        <taxon>Pseudomonadati</taxon>
        <taxon>Bacteroidota</taxon>
        <taxon>Sphingobacteriia</taxon>
        <taxon>Sphingobacteriales</taxon>
        <taxon>Sphingobacteriaceae</taxon>
        <taxon>Sphingobacterium</taxon>
    </lineage>
</organism>
<dbReference type="RefSeq" id="WP_070561415.1">
    <property type="nucleotide sequence ID" value="NZ_CP068086.1"/>
</dbReference>
<feature type="transmembrane region" description="Helical" evidence="7">
    <location>
        <begin position="86"/>
        <end position="112"/>
    </location>
</feature>
<keyword evidence="6 7" id="KW-0472">Membrane</keyword>
<dbReference type="GO" id="GO:0005886">
    <property type="term" value="C:plasma membrane"/>
    <property type="evidence" value="ECO:0007669"/>
    <property type="project" value="UniProtKB-SubCell"/>
</dbReference>
<name>A0A2X2JJV6_SPHMU</name>
<feature type="transmembrane region" description="Helical" evidence="7">
    <location>
        <begin position="416"/>
        <end position="439"/>
    </location>
</feature>
<evidence type="ECO:0000313" key="10">
    <source>
        <dbReference type="Proteomes" id="UP000251241"/>
    </source>
</evidence>
<accession>A0A2X2JJV6</accession>
<evidence type="ECO:0000313" key="8">
    <source>
        <dbReference type="EMBL" id="SPZ87655.1"/>
    </source>
</evidence>
<feature type="transmembrane region" description="Helical" evidence="7">
    <location>
        <begin position="124"/>
        <end position="143"/>
    </location>
</feature>
<dbReference type="PANTHER" id="PTHR30250:SF10">
    <property type="entry name" value="LIPOPOLYSACCHARIDE BIOSYNTHESIS PROTEIN WZXC"/>
    <property type="match status" value="1"/>
</dbReference>
<feature type="transmembrane region" description="Helical" evidence="7">
    <location>
        <begin position="50"/>
        <end position="74"/>
    </location>
</feature>
<dbReference type="CDD" id="cd13127">
    <property type="entry name" value="MATE_tuaB_like"/>
    <property type="match status" value="1"/>
</dbReference>
<feature type="transmembrane region" description="Helical" evidence="7">
    <location>
        <begin position="445"/>
        <end position="463"/>
    </location>
</feature>
<comment type="subcellular location">
    <subcellularLocation>
        <location evidence="1">Cell membrane</location>
        <topology evidence="1">Multi-pass membrane protein</topology>
    </subcellularLocation>
</comment>
<gene>
    <name evidence="8" type="primary">wzxC</name>
    <name evidence="8" type="ORF">NCTC11343_03042</name>
    <name evidence="9" type="ORF">SPHINGO8BC_150538</name>
</gene>
<evidence type="ECO:0000256" key="7">
    <source>
        <dbReference type="SAM" id="Phobius"/>
    </source>
</evidence>
<evidence type="ECO:0000313" key="9">
    <source>
        <dbReference type="EMBL" id="VXC69900.1"/>
    </source>
</evidence>
<comment type="similarity">
    <text evidence="2">Belongs to the polysaccharide synthase family.</text>
</comment>
<sequence length="486" mass="55078">MSSQTKNDSLKSKTTKGLLWGGMASIIQQFLGFGFGILLNRKLTAEDYGLVAMITIFSVLASAFQESGFVYGIVNKKDVEHKDYNAVFWTSVGIGTFIYIVLFFAAPLIALYYNQPVLVELSRFTFLSFWLGSFGIAHNAYLFRNLKIKERVITGTFALIASNIVGVYLAYKDYAYWAYAIQIVSYSGFNMLGFWYFSKFRPTFQFDLKPIRDILGFSSKILVTNIFININKNIYAAILGRHYTAEELGYTVNPNRWSIMAQNILTNMVNNVTQPILKEIEDDKDRQVRVFRKLISFTAFLAFPMLLGLTTVAQDFITIAITDKWAQSAIFLQIFCIGAAFDSVSNVFSNLIISKGKPEVYMRNIIVFGLLQIAILFFGKSLGLELLIGLTSALNALWIFVWYISAKPYMNYSFRYLLTDIFAYALLAAISCLAAHYATAAIANLYLRFASTIGIAVCSYIIVNRIFKPSILLELYHYFLTVIRKK</sequence>
<evidence type="ECO:0000256" key="4">
    <source>
        <dbReference type="ARBA" id="ARBA00022692"/>
    </source>
</evidence>